<organism evidence="4 5">
    <name type="scientific">Arcobacter venerupis</name>
    <dbReference type="NCBI Taxonomy" id="1054033"/>
    <lineage>
        <taxon>Bacteria</taxon>
        <taxon>Pseudomonadati</taxon>
        <taxon>Campylobacterota</taxon>
        <taxon>Epsilonproteobacteria</taxon>
        <taxon>Campylobacterales</taxon>
        <taxon>Arcobacteraceae</taxon>
        <taxon>Arcobacter</taxon>
    </lineage>
</organism>
<dbReference type="RefSeq" id="WP_128359784.1">
    <property type="nucleotide sequence ID" value="NZ_CP053840.1"/>
</dbReference>
<proteinExistence type="predicted"/>
<dbReference type="InterPro" id="IPR051815">
    <property type="entry name" value="Molybdate_resp_trans_reg"/>
</dbReference>
<dbReference type="Gene3D" id="2.40.50.100">
    <property type="match status" value="2"/>
</dbReference>
<evidence type="ECO:0000256" key="1">
    <source>
        <dbReference type="ARBA" id="ARBA00022505"/>
    </source>
</evidence>
<keyword evidence="1 2" id="KW-0500">Molybdenum</keyword>
<feature type="domain" description="Mop" evidence="3">
    <location>
        <begin position="72"/>
        <end position="137"/>
    </location>
</feature>
<dbReference type="InterPro" id="IPR005116">
    <property type="entry name" value="Transp-assoc_OB_typ1"/>
</dbReference>
<feature type="domain" description="Mop" evidence="3">
    <location>
        <begin position="2"/>
        <end position="68"/>
    </location>
</feature>
<dbReference type="PANTHER" id="PTHR30432">
    <property type="entry name" value="TRANSCRIPTIONAL REGULATOR MODE"/>
    <property type="match status" value="1"/>
</dbReference>
<dbReference type="Proteomes" id="UP000503482">
    <property type="component" value="Chromosome"/>
</dbReference>
<dbReference type="PROSITE" id="PS51866">
    <property type="entry name" value="MOP"/>
    <property type="match status" value="2"/>
</dbReference>
<dbReference type="EMBL" id="CP053840">
    <property type="protein sequence ID" value="QKF65603.1"/>
    <property type="molecule type" value="Genomic_DNA"/>
</dbReference>
<evidence type="ECO:0000259" key="3">
    <source>
        <dbReference type="PROSITE" id="PS51866"/>
    </source>
</evidence>
<dbReference type="InterPro" id="IPR004606">
    <property type="entry name" value="Mop_domain"/>
</dbReference>
<keyword evidence="5" id="KW-1185">Reference proteome</keyword>
<dbReference type="AlphaFoldDB" id="A0AAE7E205"/>
<reference evidence="4 5" key="1">
    <citation type="submission" date="2020-05" db="EMBL/GenBank/DDBJ databases">
        <title>Complete genome sequencing of Campylobacter and Arcobacter type strains.</title>
        <authorList>
            <person name="Miller W.G."/>
            <person name="Yee E."/>
        </authorList>
    </citation>
    <scope>NUCLEOTIDE SEQUENCE [LARGE SCALE GENOMIC DNA]</scope>
    <source>
        <strain evidence="4 5">LMG 26156</strain>
    </source>
</reference>
<dbReference type="InterPro" id="IPR008995">
    <property type="entry name" value="Mo/tungstate-bd_C_term_dom"/>
</dbReference>
<dbReference type="SUPFAM" id="SSF50331">
    <property type="entry name" value="MOP-like"/>
    <property type="match status" value="2"/>
</dbReference>
<sequence>MKTSARNELSGKITNIINGAVMSEVKITVSPDVTISATVTKDGIESLGAKLNDNITAIIKASSIIISKVPLKTTARNVLKGKVLEVIKGAVNSEVKLSLGNSVISAIVTNDAIEDLSIKASEDAYALFKASSVILIAE</sequence>
<evidence type="ECO:0000256" key="2">
    <source>
        <dbReference type="PROSITE-ProRule" id="PRU01213"/>
    </source>
</evidence>
<dbReference type="KEGG" id="avp:AVENP_0021"/>
<evidence type="ECO:0000313" key="5">
    <source>
        <dbReference type="Proteomes" id="UP000503482"/>
    </source>
</evidence>
<dbReference type="Pfam" id="PF03459">
    <property type="entry name" value="TOBE"/>
    <property type="match status" value="2"/>
</dbReference>
<protein>
    <submittedName>
        <fullName evidence="4">Molybdenum-pterin binding domain-containing protein</fullName>
    </submittedName>
</protein>
<dbReference type="PANTHER" id="PTHR30432:SF1">
    <property type="entry name" value="DNA-BINDING TRANSCRIPTIONAL DUAL REGULATOR MODE"/>
    <property type="match status" value="1"/>
</dbReference>
<gene>
    <name evidence="4" type="ORF">AVENP_0021</name>
</gene>
<dbReference type="NCBIfam" id="TIGR00638">
    <property type="entry name" value="Mop"/>
    <property type="match status" value="1"/>
</dbReference>
<evidence type="ECO:0000313" key="4">
    <source>
        <dbReference type="EMBL" id="QKF65603.1"/>
    </source>
</evidence>
<dbReference type="GO" id="GO:0015689">
    <property type="term" value="P:molybdate ion transport"/>
    <property type="evidence" value="ECO:0007669"/>
    <property type="project" value="InterPro"/>
</dbReference>
<accession>A0AAE7E205</accession>
<name>A0AAE7E205_9BACT</name>